<dbReference type="Pfam" id="PF12937">
    <property type="entry name" value="F-box-like"/>
    <property type="match status" value="1"/>
</dbReference>
<dbReference type="EMBL" id="JAYKXP010000039">
    <property type="protein sequence ID" value="KAK7039219.1"/>
    <property type="molecule type" value="Genomic_DNA"/>
</dbReference>
<evidence type="ECO:0000259" key="1">
    <source>
        <dbReference type="PROSITE" id="PS50181"/>
    </source>
</evidence>
<evidence type="ECO:0000313" key="3">
    <source>
        <dbReference type="Proteomes" id="UP001383192"/>
    </source>
</evidence>
<evidence type="ECO:0000313" key="2">
    <source>
        <dbReference type="EMBL" id="KAK7039219.1"/>
    </source>
</evidence>
<name>A0AAW0CMG8_9AGAR</name>
<feature type="domain" description="F-box" evidence="1">
    <location>
        <begin position="6"/>
        <end position="52"/>
    </location>
</feature>
<proteinExistence type="predicted"/>
<keyword evidence="3" id="KW-1185">Reference proteome</keyword>
<dbReference type="SUPFAM" id="SSF81383">
    <property type="entry name" value="F-box domain"/>
    <property type="match status" value="1"/>
</dbReference>
<dbReference type="InterPro" id="IPR036047">
    <property type="entry name" value="F-box-like_dom_sf"/>
</dbReference>
<reference evidence="2 3" key="1">
    <citation type="submission" date="2024-01" db="EMBL/GenBank/DDBJ databases">
        <title>A draft genome for a cacao thread blight-causing isolate of Paramarasmius palmivorus.</title>
        <authorList>
            <person name="Baruah I.K."/>
            <person name="Bukari Y."/>
            <person name="Amoako-Attah I."/>
            <person name="Meinhardt L.W."/>
            <person name="Bailey B.A."/>
            <person name="Cohen S.P."/>
        </authorList>
    </citation>
    <scope>NUCLEOTIDE SEQUENCE [LARGE SCALE GENOMIC DNA]</scope>
    <source>
        <strain evidence="2 3">GH-12</strain>
    </source>
</reference>
<dbReference type="Proteomes" id="UP001383192">
    <property type="component" value="Unassembled WGS sequence"/>
</dbReference>
<protein>
    <recommendedName>
        <fullName evidence="1">F-box domain-containing protein</fullName>
    </recommendedName>
</protein>
<dbReference type="AlphaFoldDB" id="A0AAW0CMG8"/>
<dbReference type="InterPro" id="IPR001810">
    <property type="entry name" value="F-box_dom"/>
</dbReference>
<comment type="caution">
    <text evidence="2">The sequence shown here is derived from an EMBL/GenBank/DDBJ whole genome shotgun (WGS) entry which is preliminary data.</text>
</comment>
<dbReference type="PROSITE" id="PS50181">
    <property type="entry name" value="FBOX"/>
    <property type="match status" value="1"/>
</dbReference>
<accession>A0AAW0CMG8</accession>
<organism evidence="2 3">
    <name type="scientific">Paramarasmius palmivorus</name>
    <dbReference type="NCBI Taxonomy" id="297713"/>
    <lineage>
        <taxon>Eukaryota</taxon>
        <taxon>Fungi</taxon>
        <taxon>Dikarya</taxon>
        <taxon>Basidiomycota</taxon>
        <taxon>Agaricomycotina</taxon>
        <taxon>Agaricomycetes</taxon>
        <taxon>Agaricomycetidae</taxon>
        <taxon>Agaricales</taxon>
        <taxon>Marasmiineae</taxon>
        <taxon>Marasmiaceae</taxon>
        <taxon>Paramarasmius</taxon>
    </lineage>
</organism>
<sequence>MSSSQALTLLDLPLELLIHILSYSPLQDLLSIQVTNRFLQHAIATSSQLQYLMALDIAGMEDNPKCSLPASDRLKVLEEREKAWKLFKPTFMQRVEIDKSQIILYELAGGAFIRSDYNRRVVNCVVLPRDDGSRQEDWGKLEVDEKIMDFGQAIEEHDLVAVITAAEKHCASNSATVEVKYYQFSTRQPHPLAGPAMTFTQNCPLEDVRVGIEISGDYVALVVKDSRPGHFDRDKIYVLDWKRSKIKTIIKSASRRYTSAIFISLDVILATNSYEGSLELWKIPAEPVAESTLPQLTLRLPALVPGFFVADLACRGAPNPSVTIPRNERPFRSSALDSIIVFHLTVSFINPAVTTQFLFFAHRSSLLKLLANSYSPPSEQGLGWAQWGRPITRWFHGRTITTDWITTTCGQRYVLISPQAHRLAQPVIVLDFNQHHCRQHRLRKESGENENHRVWLIDAPDNLHKLEVFREDVKGVLPYLATKSEEAYSFDGVLMDDERIIGLKRADFPAGLEAMEVMYFG</sequence>
<gene>
    <name evidence="2" type="ORF">VNI00_010124</name>
</gene>